<dbReference type="RefSeq" id="WP_151967972.1">
    <property type="nucleotide sequence ID" value="NZ_AP019860.1"/>
</dbReference>
<proteinExistence type="predicted"/>
<name>A0A5S9IKZ0_UABAM</name>
<dbReference type="EMBL" id="AP019860">
    <property type="protein sequence ID" value="BBM83788.1"/>
    <property type="molecule type" value="Genomic_DNA"/>
</dbReference>
<accession>A0A5S9IKZ0</accession>
<dbReference type="KEGG" id="uam:UABAM_02143"/>
<sequence>MSVWDKVFKNPKAAAELTDDSLTVPNLTLPTRGQSLPALVFGLSLGTTYTKRALFCQLGNDLLPWKPEMENRTLDFSVYRSEKVQSDTDQELSLGEDALGQFVSDRGDPSCTLFLQPNRFLLNLTKLPHYITTYDGNKVKFQSPNNDTVFENYIRAQYEFLWKNAHEYFSEIRRFQMGSIVVETPDHFSEQDSERYRSWFVNAGEKFFPPIMDPKGDHEIGMQEKVVSLPESAVTLIHWLTDQVEPKLAANELEIKKLMMRHGLLPRTDDPINFLVVTMGATHSRVVRLKVDSIEHLASAKRVGETITIYQNYLGKIGFGGDHISCSFLEEEEERRFGATAAHKVSTLSRKVLEDWGKLTTSEGKKHFDELIGEHYQKAVEKLGDLAIKGFAESPENTVILLGGRVFEIPHLRDIFANHLNANRVPQSRVVNVSTENSSIGKVCEVLQFHQKGLGRFFTFKSSLEEESAGKLSWCFGKVVEGQLVETILKPDHNAWDADNTREFSVPFERGVRRLNLGYRKSKDGISQLWANVTMSARVSARVDVTFVTEGPSSLKVKEVKCDGEKVSVEDFQVEMLLAGEPPSQFPLYDKLLKTG</sequence>
<evidence type="ECO:0000313" key="2">
    <source>
        <dbReference type="Proteomes" id="UP000326354"/>
    </source>
</evidence>
<keyword evidence="2" id="KW-1185">Reference proteome</keyword>
<organism evidence="1 2">
    <name type="scientific">Uabimicrobium amorphum</name>
    <dbReference type="NCBI Taxonomy" id="2596890"/>
    <lineage>
        <taxon>Bacteria</taxon>
        <taxon>Pseudomonadati</taxon>
        <taxon>Planctomycetota</taxon>
        <taxon>Candidatus Uabimicrobiia</taxon>
        <taxon>Candidatus Uabimicrobiales</taxon>
        <taxon>Candidatus Uabimicrobiaceae</taxon>
        <taxon>Candidatus Uabimicrobium</taxon>
    </lineage>
</organism>
<gene>
    <name evidence="1" type="ORF">UABAM_02143</name>
</gene>
<evidence type="ECO:0000313" key="1">
    <source>
        <dbReference type="EMBL" id="BBM83788.1"/>
    </source>
</evidence>
<dbReference type="AlphaFoldDB" id="A0A5S9IKZ0"/>
<protein>
    <submittedName>
        <fullName evidence="1">Uncharacterized protein</fullName>
    </submittedName>
</protein>
<dbReference type="Proteomes" id="UP000326354">
    <property type="component" value="Chromosome"/>
</dbReference>
<reference evidence="1 2" key="1">
    <citation type="submission" date="2019-08" db="EMBL/GenBank/DDBJ databases">
        <title>Complete genome sequence of Candidatus Uab amorphum.</title>
        <authorList>
            <person name="Shiratori T."/>
            <person name="Suzuki S."/>
            <person name="Kakizawa Y."/>
            <person name="Ishida K."/>
        </authorList>
    </citation>
    <scope>NUCLEOTIDE SEQUENCE [LARGE SCALE GENOMIC DNA]</scope>
    <source>
        <strain evidence="1 2">SRT547</strain>
    </source>
</reference>